<evidence type="ECO:0000313" key="1">
    <source>
        <dbReference type="EMBL" id="NDY94069.1"/>
    </source>
</evidence>
<keyword evidence="2" id="KW-1185">Reference proteome</keyword>
<dbReference type="Gene3D" id="2.60.40.10">
    <property type="entry name" value="Immunoglobulins"/>
    <property type="match status" value="3"/>
</dbReference>
<accession>A0A7C9PKH1</accession>
<dbReference type="InterPro" id="IPR013783">
    <property type="entry name" value="Ig-like_fold"/>
</dbReference>
<evidence type="ECO:0000313" key="2">
    <source>
        <dbReference type="Proteomes" id="UP000484255"/>
    </source>
</evidence>
<dbReference type="AlphaFoldDB" id="A0A7C9PKH1"/>
<dbReference type="RefSeq" id="WP_163460084.1">
    <property type="nucleotide sequence ID" value="NZ_JAAGOH010000069.1"/>
</dbReference>
<reference evidence="1 2" key="1">
    <citation type="submission" date="2020-02" db="EMBL/GenBank/DDBJ databases">
        <title>Ideonella bacterium strain TBM-1.</title>
        <authorList>
            <person name="Chen W.-M."/>
        </authorList>
    </citation>
    <scope>NUCLEOTIDE SEQUENCE [LARGE SCALE GENOMIC DNA]</scope>
    <source>
        <strain evidence="1 2">TBM-1</strain>
    </source>
</reference>
<organism evidence="1 2">
    <name type="scientific">Ideonella livida</name>
    <dbReference type="NCBI Taxonomy" id="2707176"/>
    <lineage>
        <taxon>Bacteria</taxon>
        <taxon>Pseudomonadati</taxon>
        <taxon>Pseudomonadota</taxon>
        <taxon>Betaproteobacteria</taxon>
        <taxon>Burkholderiales</taxon>
        <taxon>Sphaerotilaceae</taxon>
        <taxon>Ideonella</taxon>
    </lineage>
</organism>
<proteinExistence type="predicted"/>
<sequence>MISSAGCGWRGRWARGAVCALALPWVLVGCGGSGSGGDLAVDFAYPEGYAYLFRPASLALQAVGLQGNTPNCTVVEGALPAGLSLQPRGCLIAGTPTQVQVAFVTVRLTVAGFSGQVDKSVRLEVVGPALNYPFMPVTVVGSALSYLPSSSAPGTWTPQDGETVVYSLSTGALPEGLALNAQTGEISGLLVRAGAGAFGVSAQVSGPLGTATSSSQALTVPVGAGGLQFFYGPNDTQVVAEVGSALALSPLFNFGATLEGSRYTRTHFRLATGAPALPAGLTLDPVTGVLSGTVPNTPGELALGPFAADLSAEGRTATFTSSTLRLFVPTPTP</sequence>
<protein>
    <submittedName>
        <fullName evidence="1">Uncharacterized protein</fullName>
    </submittedName>
</protein>
<name>A0A7C9PKH1_9BURK</name>
<dbReference type="EMBL" id="JAAGOH010000069">
    <property type="protein sequence ID" value="NDY94069.1"/>
    <property type="molecule type" value="Genomic_DNA"/>
</dbReference>
<comment type="caution">
    <text evidence="1">The sequence shown here is derived from an EMBL/GenBank/DDBJ whole genome shotgun (WGS) entry which is preliminary data.</text>
</comment>
<dbReference type="Pfam" id="PF05345">
    <property type="entry name" value="He_PIG"/>
    <property type="match status" value="3"/>
</dbReference>
<gene>
    <name evidence="1" type="ORF">G3A44_23020</name>
</gene>
<dbReference type="Proteomes" id="UP000484255">
    <property type="component" value="Unassembled WGS sequence"/>
</dbReference>